<dbReference type="InterPro" id="IPR019953">
    <property type="entry name" value="OHR"/>
</dbReference>
<dbReference type="InterPro" id="IPR036102">
    <property type="entry name" value="OsmC/Ohrsf"/>
</dbReference>
<dbReference type="InterPro" id="IPR003718">
    <property type="entry name" value="OsmC/Ohr_fam"/>
</dbReference>
<evidence type="ECO:0000256" key="1">
    <source>
        <dbReference type="ARBA" id="ARBA00007378"/>
    </source>
</evidence>
<sequence length="185" mass="20004">MPSGSRTSSPRSRTLGCTTTTSASAPTTSTGSSAERRSRVDTRSTRSGSPEQLFAAGCAACFHSAMRFALAQLGLSRDALRDSHVTARVHFLEEEPSDFQLAVELDFRAPRLQPDQARAVMERTHTICPYSKATAARMITGQTIVRDGGGYLRRPTRAPGAQDDRAGRRLSYRARPAAVFDAGTK</sequence>
<dbReference type="InterPro" id="IPR015946">
    <property type="entry name" value="KH_dom-like_a/b"/>
</dbReference>
<dbReference type="EMBL" id="JAAXLA010000037">
    <property type="protein sequence ID" value="NMH99482.1"/>
    <property type="molecule type" value="Genomic_DNA"/>
</dbReference>
<evidence type="ECO:0000256" key="2">
    <source>
        <dbReference type="SAM" id="MobiDB-lite"/>
    </source>
</evidence>
<dbReference type="Pfam" id="PF02566">
    <property type="entry name" value="OsmC"/>
    <property type="match status" value="1"/>
</dbReference>
<proteinExistence type="inferred from homology"/>
<evidence type="ECO:0000313" key="4">
    <source>
        <dbReference type="Proteomes" id="UP000820669"/>
    </source>
</evidence>
<comment type="caution">
    <text evidence="3">The sequence shown here is derived from an EMBL/GenBank/DDBJ whole genome shotgun (WGS) entry which is preliminary data.</text>
</comment>
<dbReference type="SUPFAM" id="SSF82784">
    <property type="entry name" value="OsmC-like"/>
    <property type="match status" value="1"/>
</dbReference>
<reference evidence="3 4" key="1">
    <citation type="submission" date="2020-04" db="EMBL/GenBank/DDBJ databases">
        <authorList>
            <person name="Klaysubun C."/>
            <person name="Duangmal K."/>
            <person name="Lipun K."/>
        </authorList>
    </citation>
    <scope>NUCLEOTIDE SEQUENCE [LARGE SCALE GENOMIC DNA]</scope>
    <source>
        <strain evidence="3 4">K10HN5</strain>
    </source>
</reference>
<feature type="compositionally biased region" description="Basic and acidic residues" evidence="2">
    <location>
        <begin position="34"/>
        <end position="44"/>
    </location>
</feature>
<feature type="compositionally biased region" description="Low complexity" evidence="2">
    <location>
        <begin position="1"/>
        <end position="33"/>
    </location>
</feature>
<comment type="similarity">
    <text evidence="1">Belongs to the OsmC/Ohr family.</text>
</comment>
<organism evidence="3 4">
    <name type="scientific">Pseudonocardia acidicola</name>
    <dbReference type="NCBI Taxonomy" id="2724939"/>
    <lineage>
        <taxon>Bacteria</taxon>
        <taxon>Bacillati</taxon>
        <taxon>Actinomycetota</taxon>
        <taxon>Actinomycetes</taxon>
        <taxon>Pseudonocardiales</taxon>
        <taxon>Pseudonocardiaceae</taxon>
        <taxon>Pseudonocardia</taxon>
    </lineage>
</organism>
<dbReference type="Proteomes" id="UP000820669">
    <property type="component" value="Unassembled WGS sequence"/>
</dbReference>
<dbReference type="Gene3D" id="3.30.300.20">
    <property type="match status" value="1"/>
</dbReference>
<feature type="region of interest" description="Disordered" evidence="2">
    <location>
        <begin position="150"/>
        <end position="172"/>
    </location>
</feature>
<dbReference type="PANTHER" id="PTHR33797">
    <property type="entry name" value="ORGANIC HYDROPEROXIDE RESISTANCE PROTEIN-LIKE"/>
    <property type="match status" value="1"/>
</dbReference>
<keyword evidence="4" id="KW-1185">Reference proteome</keyword>
<dbReference type="PANTHER" id="PTHR33797:SF2">
    <property type="entry name" value="ORGANIC HYDROPEROXIDE RESISTANCE PROTEIN-LIKE"/>
    <property type="match status" value="1"/>
</dbReference>
<gene>
    <name evidence="3" type="ORF">HF526_19495</name>
</gene>
<name>A0ABX1SF11_9PSEU</name>
<protein>
    <recommendedName>
        <fullName evidence="5">OsmC family protein</fullName>
    </recommendedName>
</protein>
<accession>A0ABX1SF11</accession>
<evidence type="ECO:0008006" key="5">
    <source>
        <dbReference type="Google" id="ProtNLM"/>
    </source>
</evidence>
<feature type="region of interest" description="Disordered" evidence="2">
    <location>
        <begin position="1"/>
        <end position="49"/>
    </location>
</feature>
<evidence type="ECO:0000313" key="3">
    <source>
        <dbReference type="EMBL" id="NMH99482.1"/>
    </source>
</evidence>